<evidence type="ECO:0000256" key="1">
    <source>
        <dbReference type="SAM" id="Phobius"/>
    </source>
</evidence>
<keyword evidence="1" id="KW-0472">Membrane</keyword>
<dbReference type="Proteomes" id="UP000191116">
    <property type="component" value="Unassembled WGS sequence"/>
</dbReference>
<sequence>MNNQLEMSSICVAYALILQYQLDVNIAIYFMF</sequence>
<protein>
    <submittedName>
        <fullName evidence="2">Uncharacterized protein</fullName>
    </submittedName>
</protein>
<proteinExistence type="predicted"/>
<feature type="transmembrane region" description="Helical" evidence="1">
    <location>
        <begin position="12"/>
        <end position="31"/>
    </location>
</feature>
<name>A0A1T4Q9N7_9GAMM</name>
<keyword evidence="1" id="KW-0812">Transmembrane</keyword>
<keyword evidence="1" id="KW-1133">Transmembrane helix</keyword>
<reference evidence="2 3" key="1">
    <citation type="submission" date="2017-02" db="EMBL/GenBank/DDBJ databases">
        <authorList>
            <person name="Peterson S.W."/>
        </authorList>
    </citation>
    <scope>NUCLEOTIDE SEQUENCE [LARGE SCALE GENOMIC DNA]</scope>
    <source>
        <strain evidence="2 3">CECT 9189</strain>
    </source>
</reference>
<evidence type="ECO:0000313" key="2">
    <source>
        <dbReference type="EMBL" id="SKA00449.1"/>
    </source>
</evidence>
<evidence type="ECO:0000313" key="3">
    <source>
        <dbReference type="Proteomes" id="UP000191116"/>
    </source>
</evidence>
<dbReference type="AlphaFoldDB" id="A0A1T4Q9N7"/>
<gene>
    <name evidence="2" type="ORF">CZ814_00975</name>
</gene>
<organism evidence="2 3">
    <name type="scientific">Photobacterium toruni</name>
    <dbReference type="NCBI Taxonomy" id="1935446"/>
    <lineage>
        <taxon>Bacteria</taxon>
        <taxon>Pseudomonadati</taxon>
        <taxon>Pseudomonadota</taxon>
        <taxon>Gammaproteobacteria</taxon>
        <taxon>Vibrionales</taxon>
        <taxon>Vibrionaceae</taxon>
        <taxon>Photobacterium</taxon>
    </lineage>
</organism>
<dbReference type="EMBL" id="FUWP01000003">
    <property type="protein sequence ID" value="SKA00449.1"/>
    <property type="molecule type" value="Genomic_DNA"/>
</dbReference>
<accession>A0A1T4Q9N7</accession>